<dbReference type="Proteomes" id="UP000629596">
    <property type="component" value="Unassembled WGS sequence"/>
</dbReference>
<evidence type="ECO:0000256" key="1">
    <source>
        <dbReference type="SAM" id="MobiDB-lite"/>
    </source>
</evidence>
<reference evidence="2 5" key="2">
    <citation type="submission" date="2020-08" db="EMBL/GenBank/DDBJ databases">
        <title>Genome public.</title>
        <authorList>
            <person name="Liu C."/>
            <person name="Sun Q."/>
        </authorList>
    </citation>
    <scope>NUCLEOTIDE SEQUENCE [LARGE SCALE GENOMIC DNA]</scope>
    <source>
        <strain evidence="2 5">426_9</strain>
    </source>
</reference>
<protein>
    <submittedName>
        <fullName evidence="3">Uncharacterized protein</fullName>
    </submittedName>
</protein>
<keyword evidence="5" id="KW-1185">Reference proteome</keyword>
<sequence>MTKLSNLTPKVNQPAKTGRVRKSQALSNHDNWNPNKPFHVTQEELWDHIHEIEQGPFMTAEECFNNVRTWMKKQVSSLYS</sequence>
<dbReference type="Proteomes" id="UP000256321">
    <property type="component" value="Unassembled WGS sequence"/>
</dbReference>
<feature type="compositionally biased region" description="Polar residues" evidence="1">
    <location>
        <begin position="1"/>
        <end position="15"/>
    </location>
</feature>
<dbReference type="EMBL" id="QREV01000060">
    <property type="protein sequence ID" value="RDU47785.1"/>
    <property type="molecule type" value="Genomic_DNA"/>
</dbReference>
<evidence type="ECO:0000313" key="5">
    <source>
        <dbReference type="Proteomes" id="UP000629596"/>
    </source>
</evidence>
<feature type="compositionally biased region" description="Polar residues" evidence="1">
    <location>
        <begin position="24"/>
        <end position="34"/>
    </location>
</feature>
<name>A0A3D8H9U7_9BACT</name>
<comment type="caution">
    <text evidence="3">The sequence shown here is derived from an EMBL/GenBank/DDBJ whole genome shotgun (WGS) entry which is preliminary data.</text>
</comment>
<accession>A0A3D8H9U7</accession>
<evidence type="ECO:0000313" key="2">
    <source>
        <dbReference type="EMBL" id="MBC8603466.1"/>
    </source>
</evidence>
<evidence type="ECO:0000313" key="4">
    <source>
        <dbReference type="Proteomes" id="UP000256321"/>
    </source>
</evidence>
<gene>
    <name evidence="3" type="ORF">DWU89_17685</name>
    <name evidence="2" type="ORF">H8784_17285</name>
</gene>
<dbReference type="AlphaFoldDB" id="A0A3D8H9U7"/>
<dbReference type="RefSeq" id="WP_115500955.1">
    <property type="nucleotide sequence ID" value="NZ_JACRTI010000060.1"/>
</dbReference>
<dbReference type="EMBL" id="JACRTI010000060">
    <property type="protein sequence ID" value="MBC8603466.1"/>
    <property type="molecule type" value="Genomic_DNA"/>
</dbReference>
<evidence type="ECO:0000313" key="3">
    <source>
        <dbReference type="EMBL" id="RDU47785.1"/>
    </source>
</evidence>
<proteinExistence type="predicted"/>
<reference evidence="3 4" key="1">
    <citation type="submission" date="2018-07" db="EMBL/GenBank/DDBJ databases">
        <title>Parabacteroides acidifaciens nov. sp., isolated from human feces.</title>
        <authorList>
            <person name="Wang Y.J."/>
        </authorList>
    </citation>
    <scope>NUCLEOTIDE SEQUENCE [LARGE SCALE GENOMIC DNA]</scope>
    <source>
        <strain evidence="3 4">426-9</strain>
    </source>
</reference>
<feature type="region of interest" description="Disordered" evidence="1">
    <location>
        <begin position="1"/>
        <end position="37"/>
    </location>
</feature>
<organism evidence="3 4">
    <name type="scientific">Parabacteroides acidifaciens</name>
    <dbReference type="NCBI Taxonomy" id="2290935"/>
    <lineage>
        <taxon>Bacteria</taxon>
        <taxon>Pseudomonadati</taxon>
        <taxon>Bacteroidota</taxon>
        <taxon>Bacteroidia</taxon>
        <taxon>Bacteroidales</taxon>
        <taxon>Tannerellaceae</taxon>
        <taxon>Parabacteroides</taxon>
    </lineage>
</organism>